<gene>
    <name evidence="10" type="ORF">D0Y65_002520</name>
    <name evidence="9" type="ORF">glysoja_033151</name>
</gene>
<reference evidence="10 11" key="2">
    <citation type="submission" date="2018-09" db="EMBL/GenBank/DDBJ databases">
        <title>A high-quality reference genome of wild soybean provides a powerful tool to mine soybean genomes.</title>
        <authorList>
            <person name="Xie M."/>
            <person name="Chung C.Y.L."/>
            <person name="Li M.-W."/>
            <person name="Wong F.-L."/>
            <person name="Chan T.-F."/>
            <person name="Lam H.-M."/>
        </authorList>
    </citation>
    <scope>NUCLEOTIDE SEQUENCE [LARGE SCALE GENOMIC DNA]</scope>
    <source>
        <strain evidence="11">cv. W05</strain>
        <tissue evidence="10">Hypocotyl of etiolated seedlings</tissue>
    </source>
</reference>
<evidence type="ECO:0000256" key="7">
    <source>
        <dbReference type="SAM" id="MobiDB-lite"/>
    </source>
</evidence>
<evidence type="ECO:0000313" key="10">
    <source>
        <dbReference type="EMBL" id="RZC31719.1"/>
    </source>
</evidence>
<dbReference type="Gene3D" id="2.40.330.10">
    <property type="entry name" value="DNA-binding pseudobarrel domain"/>
    <property type="match status" value="1"/>
</dbReference>
<sequence>MAEKERWPVCSFMGDGEAVAVPHSKLKKKGRPPIPKKENVFKELNGVDDDPRNPQKRRKGEGTGMGIVIDAPPCNTQAYQRAKEVQANLSPQFPTFLKSMLPSHVAGGFWLGLPKKFCNLYMPKLDTTIALEDETGQLYETKYLAQKAGLSAGWRGFSIAHNLLEMDVLIFHLVQPSKFRVYIIRSQESDELDGALVLLKSDGCRKQSDDANDHKNSGMIFCANVSHPDQVENTSEDFDSGIRFSESVVSFKQVTGVENFRIVVNGLVIDSELSKYIRNKYYELCCSQRSFLHDHLLEGLNTKLAAGIISETINIADAIKASNLTTSPDSLVIWDKTLKAFETMGMNVSFLLIRLDQLMKLALKLKRYKEVTLERDHAAEELKALEAKLLEVKQTINRLDQENDIQHMHPERLETMFQELADAPW</sequence>
<proteinExistence type="predicted"/>
<evidence type="ECO:0000259" key="8">
    <source>
        <dbReference type="PROSITE" id="PS50863"/>
    </source>
</evidence>
<evidence type="ECO:0000256" key="5">
    <source>
        <dbReference type="ARBA" id="ARBA00023242"/>
    </source>
</evidence>
<evidence type="ECO:0000256" key="1">
    <source>
        <dbReference type="ARBA" id="ARBA00004123"/>
    </source>
</evidence>
<dbReference type="InterPro" id="IPR015300">
    <property type="entry name" value="DNA-bd_pseudobarrel_sf"/>
</dbReference>
<evidence type="ECO:0000256" key="2">
    <source>
        <dbReference type="ARBA" id="ARBA00023015"/>
    </source>
</evidence>
<dbReference type="EMBL" id="QZWG01000001">
    <property type="protein sequence ID" value="RZC31719.1"/>
    <property type="molecule type" value="Genomic_DNA"/>
</dbReference>
<dbReference type="Gramene" id="XM_028368533.1">
    <property type="protein sequence ID" value="XP_028224334.1"/>
    <property type="gene ID" value="LOC114406000"/>
</dbReference>
<feature type="region of interest" description="Disordered" evidence="7">
    <location>
        <begin position="23"/>
        <end position="67"/>
    </location>
</feature>
<protein>
    <submittedName>
        <fullName evidence="9 10">B3 domain-containing protein</fullName>
    </submittedName>
</protein>
<feature type="domain" description="TF-B3" evidence="8">
    <location>
        <begin position="96"/>
        <end position="187"/>
    </location>
</feature>
<evidence type="ECO:0000256" key="4">
    <source>
        <dbReference type="ARBA" id="ARBA00023163"/>
    </source>
</evidence>
<dbReference type="GO" id="GO:0005634">
    <property type="term" value="C:nucleus"/>
    <property type="evidence" value="ECO:0007669"/>
    <property type="project" value="UniProtKB-SubCell"/>
</dbReference>
<dbReference type="Proteomes" id="UP000289340">
    <property type="component" value="Chromosome 1"/>
</dbReference>
<evidence type="ECO:0000313" key="11">
    <source>
        <dbReference type="Proteomes" id="UP000289340"/>
    </source>
</evidence>
<accession>A0A0B2REX2</accession>
<evidence type="ECO:0000313" key="9">
    <source>
        <dbReference type="EMBL" id="KHN30413.1"/>
    </source>
</evidence>
<keyword evidence="6" id="KW-0175">Coiled coil</keyword>
<keyword evidence="11" id="KW-1185">Reference proteome</keyword>
<dbReference type="InterPro" id="IPR044837">
    <property type="entry name" value="REM16-like"/>
</dbReference>
<keyword evidence="4" id="KW-0804">Transcription</keyword>
<keyword evidence="5" id="KW-0539">Nucleus</keyword>
<reference evidence="9" key="1">
    <citation type="submission" date="2014-07" db="EMBL/GenBank/DDBJ databases">
        <title>Identification of a novel salt tolerance gene in wild soybean by whole-genome sequencing.</title>
        <authorList>
            <person name="Lam H.-M."/>
            <person name="Qi X."/>
            <person name="Li M.-W."/>
            <person name="Liu X."/>
            <person name="Xie M."/>
            <person name="Ni M."/>
            <person name="Xu X."/>
        </authorList>
    </citation>
    <scope>NUCLEOTIDE SEQUENCE [LARGE SCALE GENOMIC DNA]</scope>
    <source>
        <tissue evidence="9">Root</tissue>
    </source>
</reference>
<evidence type="ECO:0000256" key="6">
    <source>
        <dbReference type="SAM" id="Coils"/>
    </source>
</evidence>
<evidence type="ECO:0000256" key="3">
    <source>
        <dbReference type="ARBA" id="ARBA00023125"/>
    </source>
</evidence>
<keyword evidence="2" id="KW-0805">Transcription regulation</keyword>
<dbReference type="CDD" id="cd10017">
    <property type="entry name" value="B3_DNA"/>
    <property type="match status" value="1"/>
</dbReference>
<keyword evidence="3" id="KW-0238">DNA-binding</keyword>
<dbReference type="EMBL" id="KN651768">
    <property type="protein sequence ID" value="KHN30413.1"/>
    <property type="molecule type" value="Genomic_DNA"/>
</dbReference>
<dbReference type="AlphaFoldDB" id="A0A0B2REX2"/>
<dbReference type="PANTHER" id="PTHR31391">
    <property type="entry name" value="B3 DOMAIN-CONTAINING PROTEIN OS11G0197600-RELATED"/>
    <property type="match status" value="1"/>
</dbReference>
<dbReference type="SMART" id="SM01019">
    <property type="entry name" value="B3"/>
    <property type="match status" value="1"/>
</dbReference>
<name>A0A0B2REX2_GLYSO</name>
<dbReference type="PROSITE" id="PS50863">
    <property type="entry name" value="B3"/>
    <property type="match status" value="1"/>
</dbReference>
<organism evidence="9">
    <name type="scientific">Glycine soja</name>
    <name type="common">Wild soybean</name>
    <dbReference type="NCBI Taxonomy" id="3848"/>
    <lineage>
        <taxon>Eukaryota</taxon>
        <taxon>Viridiplantae</taxon>
        <taxon>Streptophyta</taxon>
        <taxon>Embryophyta</taxon>
        <taxon>Tracheophyta</taxon>
        <taxon>Spermatophyta</taxon>
        <taxon>Magnoliopsida</taxon>
        <taxon>eudicotyledons</taxon>
        <taxon>Gunneridae</taxon>
        <taxon>Pentapetalae</taxon>
        <taxon>rosids</taxon>
        <taxon>fabids</taxon>
        <taxon>Fabales</taxon>
        <taxon>Fabaceae</taxon>
        <taxon>Papilionoideae</taxon>
        <taxon>50 kb inversion clade</taxon>
        <taxon>NPAAA clade</taxon>
        <taxon>indigoferoid/millettioid clade</taxon>
        <taxon>Phaseoleae</taxon>
        <taxon>Glycine</taxon>
        <taxon>Glycine subgen. Soja</taxon>
    </lineage>
</organism>
<dbReference type="SUPFAM" id="SSF101936">
    <property type="entry name" value="DNA-binding pseudobarrel domain"/>
    <property type="match status" value="1"/>
</dbReference>
<feature type="coiled-coil region" evidence="6">
    <location>
        <begin position="368"/>
        <end position="402"/>
    </location>
</feature>
<dbReference type="Pfam" id="PF02362">
    <property type="entry name" value="B3"/>
    <property type="match status" value="1"/>
</dbReference>
<comment type="subcellular location">
    <subcellularLocation>
        <location evidence="1">Nucleus</location>
    </subcellularLocation>
</comment>
<dbReference type="InterPro" id="IPR003340">
    <property type="entry name" value="B3_DNA-bd"/>
</dbReference>
<dbReference type="Proteomes" id="UP000053555">
    <property type="component" value="Unassembled WGS sequence"/>
</dbReference>
<dbReference type="GO" id="GO:0003677">
    <property type="term" value="F:DNA binding"/>
    <property type="evidence" value="ECO:0007669"/>
    <property type="project" value="UniProtKB-KW"/>
</dbReference>
<dbReference type="PANTHER" id="PTHR31391:SF101">
    <property type="entry name" value="B3 DOMAIN-CONTAINING PROTEIN OS01G0234100"/>
    <property type="match status" value="1"/>
</dbReference>